<evidence type="ECO:0000313" key="4">
    <source>
        <dbReference type="Proteomes" id="UP000618986"/>
    </source>
</evidence>
<evidence type="ECO:0000256" key="2">
    <source>
        <dbReference type="SAM" id="Phobius"/>
    </source>
</evidence>
<protein>
    <submittedName>
        <fullName evidence="3">Uncharacterized protein</fullName>
    </submittedName>
</protein>
<keyword evidence="2" id="KW-0812">Transmembrane</keyword>
<dbReference type="EMBL" id="JACHJC010000001">
    <property type="protein sequence ID" value="MBB5113313.1"/>
    <property type="molecule type" value="Genomic_DNA"/>
</dbReference>
<gene>
    <name evidence="3" type="ORF">FHU28_003152</name>
</gene>
<accession>A0ABR6MD68</accession>
<comment type="caution">
    <text evidence="3">The sequence shown here is derived from an EMBL/GenBank/DDBJ whole genome shotgun (WGS) entry which is preliminary data.</text>
</comment>
<organism evidence="3 4">
    <name type="scientific">Micromonospora echinospora</name>
    <name type="common">Micromonospora purpurea</name>
    <dbReference type="NCBI Taxonomy" id="1877"/>
    <lineage>
        <taxon>Bacteria</taxon>
        <taxon>Bacillati</taxon>
        <taxon>Actinomycetota</taxon>
        <taxon>Actinomycetes</taxon>
        <taxon>Micromonosporales</taxon>
        <taxon>Micromonosporaceae</taxon>
        <taxon>Micromonospora</taxon>
    </lineage>
</organism>
<feature type="compositionally biased region" description="Basic and acidic residues" evidence="1">
    <location>
        <begin position="162"/>
        <end position="176"/>
    </location>
</feature>
<dbReference type="Proteomes" id="UP000618986">
    <property type="component" value="Unassembled WGS sequence"/>
</dbReference>
<proteinExistence type="predicted"/>
<sequence length="220" mass="23040">MLAGAIPFVDGEGAAIIGIAGGLHPIVAGVAAAAGNFLCVLLVVAVTSRARTTIVDRRRSPVGVSGGAGARSSALGAYQETAATKPESKGRRRFNRWLVRFGVPGASILGPLAIPTQITSAILVGGGTPRRWVLLWQAGATRGVQHPVLRVRCCAAHRYRQRRDGSRSGRRDDRGPRSQRSCRHHSPGGRDAHPAQRPYANTALGGRATRVRALGGAARG</sequence>
<keyword evidence="2" id="KW-0472">Membrane</keyword>
<name>A0ABR6MD68_MICEC</name>
<feature type="region of interest" description="Disordered" evidence="1">
    <location>
        <begin position="159"/>
        <end position="208"/>
    </location>
</feature>
<evidence type="ECO:0000256" key="1">
    <source>
        <dbReference type="SAM" id="MobiDB-lite"/>
    </source>
</evidence>
<feature type="transmembrane region" description="Helical" evidence="2">
    <location>
        <begin position="26"/>
        <end position="48"/>
    </location>
</feature>
<feature type="transmembrane region" description="Helical" evidence="2">
    <location>
        <begin position="97"/>
        <end position="114"/>
    </location>
</feature>
<keyword evidence="2" id="KW-1133">Transmembrane helix</keyword>
<keyword evidence="4" id="KW-1185">Reference proteome</keyword>
<evidence type="ECO:0000313" key="3">
    <source>
        <dbReference type="EMBL" id="MBB5113313.1"/>
    </source>
</evidence>
<reference evidence="3 4" key="1">
    <citation type="submission" date="2020-08" db="EMBL/GenBank/DDBJ databases">
        <title>Sequencing the genomes of 1000 actinobacteria strains.</title>
        <authorList>
            <person name="Klenk H.-P."/>
        </authorList>
    </citation>
    <scope>NUCLEOTIDE SEQUENCE [LARGE SCALE GENOMIC DNA]</scope>
    <source>
        <strain evidence="3 4">DSM 43036</strain>
    </source>
</reference>